<dbReference type="STRING" id="1399147.P618_200662"/>
<dbReference type="AlphaFoldDB" id="W6TGS3"/>
<accession>W6TGS3</accession>
<reference evidence="2 3" key="1">
    <citation type="journal article" date="2014" name="FEMS Microbiol. Lett.">
        <title>Draft genome sequences of three Holospora species (Holospora obtusa, Holospora undulata, and Holospora elegans), endonuclear symbiotic bacteria of the ciliate Paramecium caudatum.</title>
        <authorList>
            <person name="Dohra H."/>
            <person name="Tanaka K."/>
            <person name="Suzuki T."/>
            <person name="Fujishima M."/>
            <person name="Suzuki H."/>
        </authorList>
    </citation>
    <scope>NUCLEOTIDE SEQUENCE [LARGE SCALE GENOMIC DNA]</scope>
    <source>
        <strain evidence="2 3">F1</strain>
    </source>
</reference>
<dbReference type="Pfam" id="PF01755">
    <property type="entry name" value="Glyco_transf_25"/>
    <property type="match status" value="1"/>
</dbReference>
<dbReference type="InterPro" id="IPR002654">
    <property type="entry name" value="Glyco_trans_25"/>
</dbReference>
<protein>
    <submittedName>
        <fullName evidence="2">Procollagen galactosyltransferase 1-B</fullName>
    </submittedName>
</protein>
<sequence length="324" mass="36973">MSNSGYFCVKLLKKLSIILFFLFFAWFLSIRSVFLFSDSVRAPSYLPNIGVPFLDEDSKKKCSGISVFVINLDKDIHRYHDILPLVQTLGFPFSRVSGVIGKTLSKSFVEKFVDKHGYKLAFNGATPGAGELGCFLSHVKVWALFLNSNSEFALILEDDATFDPVNLESVLKELIKFRHQWDICSLFLPPRFSGSFFCIKKFSFSQSIVRFLTETSGTVGMLVNRNAARALLSKAQRYVLPVDHYVQRTWEFGNSLQFAGLVPGLVTEKEGDSAIELQGRRERAKKTFCFNQLQRIRSQIFHLKSSIVYYMYNVYLTLMGKFRS</sequence>
<name>W6TGS3_HOLOB</name>
<dbReference type="EMBL" id="AWTR02000062">
    <property type="protein sequence ID" value="ETZ07120.1"/>
    <property type="molecule type" value="Genomic_DNA"/>
</dbReference>
<dbReference type="eggNOG" id="COG3306">
    <property type="taxonomic scope" value="Bacteria"/>
</dbReference>
<keyword evidence="2" id="KW-0808">Transferase</keyword>
<comment type="caution">
    <text evidence="2">The sequence shown here is derived from an EMBL/GenBank/DDBJ whole genome shotgun (WGS) entry which is preliminary data.</text>
</comment>
<dbReference type="CDD" id="cd06532">
    <property type="entry name" value="Glyco_transf_25"/>
    <property type="match status" value="1"/>
</dbReference>
<dbReference type="Proteomes" id="UP000019112">
    <property type="component" value="Unassembled WGS sequence"/>
</dbReference>
<gene>
    <name evidence="2" type="ORF">P618_200662</name>
</gene>
<keyword evidence="2" id="KW-0328">Glycosyltransferase</keyword>
<dbReference type="OrthoDB" id="259382at2"/>
<proteinExistence type="predicted"/>
<evidence type="ECO:0000259" key="1">
    <source>
        <dbReference type="Pfam" id="PF01755"/>
    </source>
</evidence>
<dbReference type="GO" id="GO:0016757">
    <property type="term" value="F:glycosyltransferase activity"/>
    <property type="evidence" value="ECO:0007669"/>
    <property type="project" value="UniProtKB-KW"/>
</dbReference>
<keyword evidence="3" id="KW-1185">Reference proteome</keyword>
<evidence type="ECO:0000313" key="2">
    <source>
        <dbReference type="EMBL" id="ETZ07120.1"/>
    </source>
</evidence>
<feature type="domain" description="Glycosyl transferase family 25" evidence="1">
    <location>
        <begin position="66"/>
        <end position="245"/>
    </location>
</feature>
<organism evidence="2 3">
    <name type="scientific">Holospora obtusa F1</name>
    <dbReference type="NCBI Taxonomy" id="1399147"/>
    <lineage>
        <taxon>Bacteria</taxon>
        <taxon>Pseudomonadati</taxon>
        <taxon>Pseudomonadota</taxon>
        <taxon>Alphaproteobacteria</taxon>
        <taxon>Holosporales</taxon>
        <taxon>Holosporaceae</taxon>
        <taxon>Holospora</taxon>
    </lineage>
</organism>
<evidence type="ECO:0000313" key="3">
    <source>
        <dbReference type="Proteomes" id="UP000019112"/>
    </source>
</evidence>